<keyword evidence="6" id="KW-1185">Reference proteome</keyword>
<dbReference type="PANTHER" id="PTHR15377:SF3">
    <property type="entry name" value="WW DOMAIN-CONTAINING PROTEIN"/>
    <property type="match status" value="1"/>
</dbReference>
<comment type="caution">
    <text evidence="5">The sequence shown here is derived from an EMBL/GenBank/DDBJ whole genome shotgun (WGS) entry which is preliminary data.</text>
</comment>
<dbReference type="FunFam" id="1.10.10.440:FF:000006">
    <property type="entry name" value="Transcription elongation regulator 1 (CA150)"/>
    <property type="match status" value="1"/>
</dbReference>
<name>A0A8X6UA74_NEPPI</name>
<keyword evidence="1" id="KW-0677">Repeat</keyword>
<dbReference type="SMART" id="SM00441">
    <property type="entry name" value="FF"/>
    <property type="match status" value="6"/>
</dbReference>
<feature type="domain" description="FF" evidence="4">
    <location>
        <begin position="807"/>
        <end position="865"/>
    </location>
</feature>
<evidence type="ECO:0000259" key="4">
    <source>
        <dbReference type="PROSITE" id="PS51676"/>
    </source>
</evidence>
<dbReference type="InterPro" id="IPR036517">
    <property type="entry name" value="FF_domain_sf"/>
</dbReference>
<proteinExistence type="predicted"/>
<dbReference type="GO" id="GO:0003712">
    <property type="term" value="F:transcription coregulator activity"/>
    <property type="evidence" value="ECO:0007669"/>
    <property type="project" value="TreeGrafter"/>
</dbReference>
<accession>A0A8X6UA74</accession>
<dbReference type="GO" id="GO:0005634">
    <property type="term" value="C:nucleus"/>
    <property type="evidence" value="ECO:0007669"/>
    <property type="project" value="TreeGrafter"/>
</dbReference>
<dbReference type="Gene3D" id="2.20.70.10">
    <property type="match status" value="2"/>
</dbReference>
<dbReference type="Pfam" id="PF01846">
    <property type="entry name" value="FF"/>
    <property type="match status" value="6"/>
</dbReference>
<feature type="domain" description="WW" evidence="3">
    <location>
        <begin position="421"/>
        <end position="448"/>
    </location>
</feature>
<dbReference type="InterPro" id="IPR036020">
    <property type="entry name" value="WW_dom_sf"/>
</dbReference>
<dbReference type="PROSITE" id="PS51676">
    <property type="entry name" value="FF"/>
    <property type="match status" value="5"/>
</dbReference>
<evidence type="ECO:0000313" key="5">
    <source>
        <dbReference type="EMBL" id="GFU08909.1"/>
    </source>
</evidence>
<feature type="domain" description="WW" evidence="3">
    <location>
        <begin position="144"/>
        <end position="177"/>
    </location>
</feature>
<dbReference type="EMBL" id="BMAW01124655">
    <property type="protein sequence ID" value="GFU08909.1"/>
    <property type="molecule type" value="Genomic_DNA"/>
</dbReference>
<dbReference type="OrthoDB" id="63972at2759"/>
<dbReference type="FunFam" id="2.20.70.10:FF:000049">
    <property type="entry name" value="Transcription elongation regulator 1-like"/>
    <property type="match status" value="1"/>
</dbReference>
<protein>
    <submittedName>
        <fullName evidence="5">Transcription elongation regulator 1</fullName>
    </submittedName>
</protein>
<dbReference type="InterPro" id="IPR002713">
    <property type="entry name" value="FF_domain"/>
</dbReference>
<dbReference type="PROSITE" id="PS01159">
    <property type="entry name" value="WW_DOMAIN_1"/>
    <property type="match status" value="1"/>
</dbReference>
<dbReference type="AlphaFoldDB" id="A0A8X6UA74"/>
<dbReference type="SUPFAM" id="SSF51045">
    <property type="entry name" value="WW domain"/>
    <property type="match status" value="2"/>
</dbReference>
<sequence>MHRNEHPGVMRHRHSSRFEKPPNFTPRYPPPFTLRRSSLFPRRRGFCNRFPNQGFIPFRQPAPFVGYRPSGRPPLNTNFSQNYNTFTAENIERSDIPFLSSNHSENIDKISSSNASAVKRGTPDLKEFKNASIESPNNFGRNLRDIDDLWIETLAPNGRTYYYNATSRVTRWDKPENVRIMSLDHIKAIANVHHTSPSQEFEKQNMPPVYQPTNQAPFVRSFPPVLAVRGFSSGLFMFPPPNLCNPPPFQAVQPPANMLSVPQISCYNTNLCADTSVKEVFPDYTNEPAPLNSTEMNFGNTFQESQISIDTSNNLEQKNPLLFNIQENSLDEMKQLSNVEEVKISVNNAKELSASTNEIEMKVELSPTKNSNDPISQDQNFSCDKHDLNFLSESHTEIDTMTKSTDKSRPVSSTPLPGCKWCIVWTGEEKVFFYNADFKVSIWEMPDELKNRTDVQKLIQSPPLITGIPQSNTISESNTKKLKIEDGTKVDTSESEIMDSESTEANEHKAIKEKEDIPHETRVQLFLQMLAEKNISAFSTWEKELHKIVFDSRYLLLSHKERKQKFELYLREKLEVEKNMKKIEVLKIKDGYRNLLREAGVTIKTRFIDFAHHYCKDLRFKAVEKLKDRENMFNDFIDDLRSETKYNFSEPQKSGFLELLKETKSIHKLSDWSDVKKEIRHDTRFLSINKEAAREKLFIEYVQKHLYRDISESKEKVDRVNASIQIRKEEVQRDLLIHLKERSKEYENHKREATINSFKALLIDLVRKADTTWHEAKKMMKADHRWSDACNLRNDKREQYFEEHIHYLVKKKREHFRQFLNEIHEITLISSWKDIRKTILSDPRCKQFSNDERKCEKEFKDYIKDKLRAAKEDFKELLKETKIITHTSKNLMKTSNHLESIEKALEKDKRYLVLKCIEKERKEILLSHIDKLHAIGPPPPPTATDPAKR</sequence>
<dbReference type="Proteomes" id="UP000887013">
    <property type="component" value="Unassembled WGS sequence"/>
</dbReference>
<dbReference type="GO" id="GO:0070063">
    <property type="term" value="F:RNA polymerase binding"/>
    <property type="evidence" value="ECO:0007669"/>
    <property type="project" value="InterPro"/>
</dbReference>
<dbReference type="InterPro" id="IPR057565">
    <property type="entry name" value="WW_TCRG1_3rd"/>
</dbReference>
<dbReference type="Pfam" id="PF00397">
    <property type="entry name" value="WW"/>
    <property type="match status" value="1"/>
</dbReference>
<dbReference type="SMART" id="SM00456">
    <property type="entry name" value="WW"/>
    <property type="match status" value="2"/>
</dbReference>
<feature type="domain" description="FF" evidence="4">
    <location>
        <begin position="517"/>
        <end position="572"/>
    </location>
</feature>
<feature type="domain" description="FF" evidence="4">
    <location>
        <begin position="646"/>
        <end position="704"/>
    </location>
</feature>
<dbReference type="PANTHER" id="PTHR15377">
    <property type="entry name" value="TRANSCRIPTION ELONGATION REGULATOR 1"/>
    <property type="match status" value="1"/>
</dbReference>
<dbReference type="InterPro" id="IPR001202">
    <property type="entry name" value="WW_dom"/>
</dbReference>
<dbReference type="PROSITE" id="PS50020">
    <property type="entry name" value="WW_DOMAIN_2"/>
    <property type="match status" value="2"/>
</dbReference>
<gene>
    <name evidence="5" type="primary">Tcerg1</name>
    <name evidence="5" type="ORF">NPIL_203321</name>
</gene>
<evidence type="ECO:0000256" key="2">
    <source>
        <dbReference type="SAM" id="MobiDB-lite"/>
    </source>
</evidence>
<dbReference type="Pfam" id="PF23517">
    <property type="entry name" value="WW_TCERG1"/>
    <property type="match status" value="1"/>
</dbReference>
<dbReference type="InterPro" id="IPR045148">
    <property type="entry name" value="TCRG1-like"/>
</dbReference>
<feature type="domain" description="FF" evidence="4">
    <location>
        <begin position="583"/>
        <end position="639"/>
    </location>
</feature>
<feature type="domain" description="FF" evidence="4">
    <location>
        <begin position="866"/>
        <end position="931"/>
    </location>
</feature>
<reference evidence="5" key="1">
    <citation type="submission" date="2020-08" db="EMBL/GenBank/DDBJ databases">
        <title>Multicomponent nature underlies the extraordinary mechanical properties of spider dragline silk.</title>
        <authorList>
            <person name="Kono N."/>
            <person name="Nakamura H."/>
            <person name="Mori M."/>
            <person name="Yoshida Y."/>
            <person name="Ohtoshi R."/>
            <person name="Malay A.D."/>
            <person name="Moran D.A.P."/>
            <person name="Tomita M."/>
            <person name="Numata K."/>
            <person name="Arakawa K."/>
        </authorList>
    </citation>
    <scope>NUCLEOTIDE SEQUENCE</scope>
</reference>
<evidence type="ECO:0000256" key="1">
    <source>
        <dbReference type="ARBA" id="ARBA00022737"/>
    </source>
</evidence>
<evidence type="ECO:0000313" key="6">
    <source>
        <dbReference type="Proteomes" id="UP000887013"/>
    </source>
</evidence>
<organism evidence="5 6">
    <name type="scientific">Nephila pilipes</name>
    <name type="common">Giant wood spider</name>
    <name type="synonym">Nephila maculata</name>
    <dbReference type="NCBI Taxonomy" id="299642"/>
    <lineage>
        <taxon>Eukaryota</taxon>
        <taxon>Metazoa</taxon>
        <taxon>Ecdysozoa</taxon>
        <taxon>Arthropoda</taxon>
        <taxon>Chelicerata</taxon>
        <taxon>Arachnida</taxon>
        <taxon>Araneae</taxon>
        <taxon>Araneomorphae</taxon>
        <taxon>Entelegynae</taxon>
        <taxon>Araneoidea</taxon>
        <taxon>Nephilidae</taxon>
        <taxon>Nephila</taxon>
    </lineage>
</organism>
<dbReference type="SUPFAM" id="SSF81698">
    <property type="entry name" value="FF domain"/>
    <property type="match status" value="5"/>
</dbReference>
<dbReference type="CDD" id="cd00201">
    <property type="entry name" value="WW"/>
    <property type="match status" value="2"/>
</dbReference>
<feature type="region of interest" description="Disordered" evidence="2">
    <location>
        <begin position="1"/>
        <end position="30"/>
    </location>
</feature>
<evidence type="ECO:0000259" key="3">
    <source>
        <dbReference type="PROSITE" id="PS50020"/>
    </source>
</evidence>
<dbReference type="Gene3D" id="1.10.10.440">
    <property type="entry name" value="FF domain"/>
    <property type="match status" value="6"/>
</dbReference>